<dbReference type="EMBL" id="CM042064">
    <property type="protein sequence ID" value="KAI3665989.1"/>
    <property type="molecule type" value="Genomic_DNA"/>
</dbReference>
<organism evidence="1 2">
    <name type="scientific">Arctium lappa</name>
    <name type="common">Greater burdock</name>
    <name type="synonym">Lappa major</name>
    <dbReference type="NCBI Taxonomy" id="4217"/>
    <lineage>
        <taxon>Eukaryota</taxon>
        <taxon>Viridiplantae</taxon>
        <taxon>Streptophyta</taxon>
        <taxon>Embryophyta</taxon>
        <taxon>Tracheophyta</taxon>
        <taxon>Spermatophyta</taxon>
        <taxon>Magnoliopsida</taxon>
        <taxon>eudicotyledons</taxon>
        <taxon>Gunneridae</taxon>
        <taxon>Pentapetalae</taxon>
        <taxon>asterids</taxon>
        <taxon>campanulids</taxon>
        <taxon>Asterales</taxon>
        <taxon>Asteraceae</taxon>
        <taxon>Carduoideae</taxon>
        <taxon>Cardueae</taxon>
        <taxon>Arctiinae</taxon>
        <taxon>Arctium</taxon>
    </lineage>
</organism>
<keyword evidence="2" id="KW-1185">Reference proteome</keyword>
<sequence length="251" mass="28980">MLKINLKLLNTRFTCDDFRPVLVARVISWCTIFHMEFKQTPSSSEFHTPSAPLFQISSTVFRFQSFRNPPFSVSANSMELHDEDWELINDDGFVYKRLKRLRLHPTTSAAPPPPDPAAEERNRKERKKKILSKLKTRYQNEIHHWELLSNTLKALQNRTQNQPPPPPSTRSPDLLIDLSAEHPSDSTFRDLIETLLIKVEAQEECISEISNLCDVVEALCNAQEQVLKQPFVCLPIWESSPRKLITSLCEE</sequence>
<accession>A0ACB8XGM2</accession>
<gene>
    <name evidence="1" type="ORF">L6452_44627</name>
</gene>
<protein>
    <submittedName>
        <fullName evidence="1">Uncharacterized protein</fullName>
    </submittedName>
</protein>
<comment type="caution">
    <text evidence="1">The sequence shown here is derived from an EMBL/GenBank/DDBJ whole genome shotgun (WGS) entry which is preliminary data.</text>
</comment>
<evidence type="ECO:0000313" key="2">
    <source>
        <dbReference type="Proteomes" id="UP001055879"/>
    </source>
</evidence>
<reference evidence="2" key="1">
    <citation type="journal article" date="2022" name="Mol. Ecol. Resour.">
        <title>The genomes of chicory, endive, great burdock and yacon provide insights into Asteraceae palaeo-polyploidization history and plant inulin production.</title>
        <authorList>
            <person name="Fan W."/>
            <person name="Wang S."/>
            <person name="Wang H."/>
            <person name="Wang A."/>
            <person name="Jiang F."/>
            <person name="Liu H."/>
            <person name="Zhao H."/>
            <person name="Xu D."/>
            <person name="Zhang Y."/>
        </authorList>
    </citation>
    <scope>NUCLEOTIDE SEQUENCE [LARGE SCALE GENOMIC DNA]</scope>
    <source>
        <strain evidence="2">cv. Niubang</strain>
    </source>
</reference>
<evidence type="ECO:0000313" key="1">
    <source>
        <dbReference type="EMBL" id="KAI3665989.1"/>
    </source>
</evidence>
<name>A0ACB8XGM2_ARCLA</name>
<dbReference type="Proteomes" id="UP001055879">
    <property type="component" value="Linkage Group LG18"/>
</dbReference>
<proteinExistence type="predicted"/>
<reference evidence="1 2" key="2">
    <citation type="journal article" date="2022" name="Mol. Ecol. Resour.">
        <title>The genomes of chicory, endive, great burdock and yacon provide insights into Asteraceae paleo-polyploidization history and plant inulin production.</title>
        <authorList>
            <person name="Fan W."/>
            <person name="Wang S."/>
            <person name="Wang H."/>
            <person name="Wang A."/>
            <person name="Jiang F."/>
            <person name="Liu H."/>
            <person name="Zhao H."/>
            <person name="Xu D."/>
            <person name="Zhang Y."/>
        </authorList>
    </citation>
    <scope>NUCLEOTIDE SEQUENCE [LARGE SCALE GENOMIC DNA]</scope>
    <source>
        <strain evidence="2">cv. Niubang</strain>
    </source>
</reference>